<evidence type="ECO:0000313" key="9">
    <source>
        <dbReference type="Proteomes" id="UP000182373"/>
    </source>
</evidence>
<dbReference type="Pfam" id="PF06305">
    <property type="entry name" value="LapA_dom"/>
    <property type="match status" value="1"/>
</dbReference>
<proteinExistence type="predicted"/>
<keyword evidence="2 6" id="KW-0812">Transmembrane</keyword>
<evidence type="ECO:0000313" key="8">
    <source>
        <dbReference type="EMBL" id="APH55335.1"/>
    </source>
</evidence>
<name>A0AAC9KFJ4_9PROT</name>
<dbReference type="Proteomes" id="UP000182373">
    <property type="component" value="Chromosome"/>
</dbReference>
<keyword evidence="4 6" id="KW-0472">Membrane</keyword>
<sequence>MMRLLIALPFLILLVLFTLSNTTTVHIGLWPTDYGADLPFSIAVLSAMAIAFIAGGLLTWFSALGQSRRARRAEAQVKALEEQLETLRETLRRQEAVLATPVTASAPLPAIQ</sequence>
<dbReference type="AlphaFoldDB" id="A0AAC9KFJ4"/>
<dbReference type="GO" id="GO:0005886">
    <property type="term" value="C:plasma membrane"/>
    <property type="evidence" value="ECO:0007669"/>
    <property type="project" value="InterPro"/>
</dbReference>
<evidence type="ECO:0000256" key="2">
    <source>
        <dbReference type="ARBA" id="ARBA00022692"/>
    </source>
</evidence>
<dbReference type="EMBL" id="CP018191">
    <property type="protein sequence ID" value="APH55335.1"/>
    <property type="molecule type" value="Genomic_DNA"/>
</dbReference>
<gene>
    <name evidence="8" type="ORF">GbCGDNIH9_2019</name>
</gene>
<feature type="coiled-coil region" evidence="5">
    <location>
        <begin position="63"/>
        <end position="97"/>
    </location>
</feature>
<keyword evidence="5" id="KW-0175">Coiled coil</keyword>
<keyword evidence="1" id="KW-1003">Cell membrane</keyword>
<accession>A0AAC9KFJ4</accession>
<evidence type="ECO:0000256" key="3">
    <source>
        <dbReference type="ARBA" id="ARBA00022989"/>
    </source>
</evidence>
<evidence type="ECO:0000256" key="5">
    <source>
        <dbReference type="SAM" id="Coils"/>
    </source>
</evidence>
<feature type="domain" description="Lipopolysaccharide assembly protein A" evidence="7">
    <location>
        <begin position="21"/>
        <end position="85"/>
    </location>
</feature>
<feature type="transmembrane region" description="Helical" evidence="6">
    <location>
        <begin position="38"/>
        <end position="61"/>
    </location>
</feature>
<evidence type="ECO:0000259" key="7">
    <source>
        <dbReference type="Pfam" id="PF06305"/>
    </source>
</evidence>
<protein>
    <recommendedName>
        <fullName evidence="7">Lipopolysaccharide assembly protein A domain-containing protein</fullName>
    </recommendedName>
</protein>
<evidence type="ECO:0000256" key="4">
    <source>
        <dbReference type="ARBA" id="ARBA00023136"/>
    </source>
</evidence>
<evidence type="ECO:0000256" key="1">
    <source>
        <dbReference type="ARBA" id="ARBA00022475"/>
    </source>
</evidence>
<organism evidence="8 9">
    <name type="scientific">Granulibacter bethesdensis</name>
    <dbReference type="NCBI Taxonomy" id="364410"/>
    <lineage>
        <taxon>Bacteria</taxon>
        <taxon>Pseudomonadati</taxon>
        <taxon>Pseudomonadota</taxon>
        <taxon>Alphaproteobacteria</taxon>
        <taxon>Acetobacterales</taxon>
        <taxon>Acetobacteraceae</taxon>
        <taxon>Granulibacter</taxon>
    </lineage>
</organism>
<keyword evidence="3 6" id="KW-1133">Transmembrane helix</keyword>
<reference evidence="9" key="1">
    <citation type="submission" date="2016-11" db="EMBL/GenBank/DDBJ databases">
        <title>Comparative genomic and phenotypic analysis of Granulibacter bethesdensis clinical isolates from patients with chronic granulomatous disease.</title>
        <authorList>
            <person name="Zarember K.A."/>
            <person name="Porcella S.F."/>
            <person name="Chu J."/>
            <person name="Ding L."/>
            <person name="Dahlstrom E."/>
            <person name="Barbian K."/>
            <person name="Martens C."/>
            <person name="Sykora L."/>
            <person name="Kramer S."/>
            <person name="Pettinato A.M."/>
            <person name="Hong H."/>
            <person name="Wald G."/>
            <person name="Berg L.J."/>
            <person name="Rogge L.S."/>
            <person name="Greenberg D.E."/>
            <person name="Falcone E.L."/>
            <person name="Neves J.F."/>
            <person name="Simoes M.J."/>
            <person name="Casal M."/>
            <person name="Rodriguez-Lopez F.C."/>
            <person name="Zelazny A."/>
            <person name="Gallin J.I."/>
            <person name="Holland S.M."/>
        </authorList>
    </citation>
    <scope>NUCLEOTIDE SEQUENCE [LARGE SCALE GENOMIC DNA]</scope>
    <source>
        <strain evidence="9">NIH9.1</strain>
    </source>
</reference>
<dbReference type="InterPro" id="IPR010445">
    <property type="entry name" value="LapA_dom"/>
</dbReference>
<evidence type="ECO:0000256" key="6">
    <source>
        <dbReference type="SAM" id="Phobius"/>
    </source>
</evidence>